<evidence type="ECO:0000313" key="2">
    <source>
        <dbReference type="Proteomes" id="UP000215914"/>
    </source>
</evidence>
<protein>
    <submittedName>
        <fullName evidence="1">Uncharacterized protein</fullName>
    </submittedName>
</protein>
<gene>
    <name evidence="1" type="ORF">HanXRQr2_Chr06g0266031</name>
</gene>
<name>A0A9K3NKH7_HELAN</name>
<organism evidence="1 2">
    <name type="scientific">Helianthus annuus</name>
    <name type="common">Common sunflower</name>
    <dbReference type="NCBI Taxonomy" id="4232"/>
    <lineage>
        <taxon>Eukaryota</taxon>
        <taxon>Viridiplantae</taxon>
        <taxon>Streptophyta</taxon>
        <taxon>Embryophyta</taxon>
        <taxon>Tracheophyta</taxon>
        <taxon>Spermatophyta</taxon>
        <taxon>Magnoliopsida</taxon>
        <taxon>eudicotyledons</taxon>
        <taxon>Gunneridae</taxon>
        <taxon>Pentapetalae</taxon>
        <taxon>asterids</taxon>
        <taxon>campanulids</taxon>
        <taxon>Asterales</taxon>
        <taxon>Asteraceae</taxon>
        <taxon>Asteroideae</taxon>
        <taxon>Heliantheae alliance</taxon>
        <taxon>Heliantheae</taxon>
        <taxon>Helianthus</taxon>
    </lineage>
</organism>
<dbReference type="Proteomes" id="UP000215914">
    <property type="component" value="Unassembled WGS sequence"/>
</dbReference>
<dbReference type="Gramene" id="mRNA:HanXRQr2_Chr06g0266031">
    <property type="protein sequence ID" value="CDS:HanXRQr2_Chr06g0266031.1"/>
    <property type="gene ID" value="HanXRQr2_Chr06g0266031"/>
</dbReference>
<sequence length="102" mass="11559">MTRMEFSRRTVGISVCATKSDGGGHGREIWRRWGIGAMNTDLGELTFCVFDDNVVCGPKYPSPYFIYLATCHPTIASYTSYLKQTSYLILTQLKVIIYLYEA</sequence>
<dbReference type="AlphaFoldDB" id="A0A9K3NKH7"/>
<proteinExistence type="predicted"/>
<reference evidence="1" key="2">
    <citation type="submission" date="2020-06" db="EMBL/GenBank/DDBJ databases">
        <title>Helianthus annuus Genome sequencing and assembly Release 2.</title>
        <authorList>
            <person name="Gouzy J."/>
            <person name="Langlade N."/>
            <person name="Munos S."/>
        </authorList>
    </citation>
    <scope>NUCLEOTIDE SEQUENCE</scope>
    <source>
        <tissue evidence="1">Leaves</tissue>
    </source>
</reference>
<comment type="caution">
    <text evidence="1">The sequence shown here is derived from an EMBL/GenBank/DDBJ whole genome shotgun (WGS) entry which is preliminary data.</text>
</comment>
<evidence type="ECO:0000313" key="1">
    <source>
        <dbReference type="EMBL" id="KAF5802985.1"/>
    </source>
</evidence>
<accession>A0A9K3NKH7</accession>
<keyword evidence="2" id="KW-1185">Reference proteome</keyword>
<reference evidence="1" key="1">
    <citation type="journal article" date="2017" name="Nature">
        <title>The sunflower genome provides insights into oil metabolism, flowering and Asterid evolution.</title>
        <authorList>
            <person name="Badouin H."/>
            <person name="Gouzy J."/>
            <person name="Grassa C.J."/>
            <person name="Murat F."/>
            <person name="Staton S.E."/>
            <person name="Cottret L."/>
            <person name="Lelandais-Briere C."/>
            <person name="Owens G.L."/>
            <person name="Carrere S."/>
            <person name="Mayjonade B."/>
            <person name="Legrand L."/>
            <person name="Gill N."/>
            <person name="Kane N.C."/>
            <person name="Bowers J.E."/>
            <person name="Hubner S."/>
            <person name="Bellec A."/>
            <person name="Berard A."/>
            <person name="Berges H."/>
            <person name="Blanchet N."/>
            <person name="Boniface M.C."/>
            <person name="Brunel D."/>
            <person name="Catrice O."/>
            <person name="Chaidir N."/>
            <person name="Claudel C."/>
            <person name="Donnadieu C."/>
            <person name="Faraut T."/>
            <person name="Fievet G."/>
            <person name="Helmstetter N."/>
            <person name="King M."/>
            <person name="Knapp S.J."/>
            <person name="Lai Z."/>
            <person name="Le Paslier M.C."/>
            <person name="Lippi Y."/>
            <person name="Lorenzon L."/>
            <person name="Mandel J.R."/>
            <person name="Marage G."/>
            <person name="Marchand G."/>
            <person name="Marquand E."/>
            <person name="Bret-Mestries E."/>
            <person name="Morien E."/>
            <person name="Nambeesan S."/>
            <person name="Nguyen T."/>
            <person name="Pegot-Espagnet P."/>
            <person name="Pouilly N."/>
            <person name="Raftis F."/>
            <person name="Sallet E."/>
            <person name="Schiex T."/>
            <person name="Thomas J."/>
            <person name="Vandecasteele C."/>
            <person name="Vares D."/>
            <person name="Vear F."/>
            <person name="Vautrin S."/>
            <person name="Crespi M."/>
            <person name="Mangin B."/>
            <person name="Burke J.M."/>
            <person name="Salse J."/>
            <person name="Munos S."/>
            <person name="Vincourt P."/>
            <person name="Rieseberg L.H."/>
            <person name="Langlade N.B."/>
        </authorList>
    </citation>
    <scope>NUCLEOTIDE SEQUENCE</scope>
    <source>
        <tissue evidence="1">Leaves</tissue>
    </source>
</reference>
<dbReference type="EMBL" id="MNCJ02000321">
    <property type="protein sequence ID" value="KAF5802985.1"/>
    <property type="molecule type" value="Genomic_DNA"/>
</dbReference>